<dbReference type="Proteomes" id="UP000759537">
    <property type="component" value="Unassembled WGS sequence"/>
</dbReference>
<proteinExistence type="predicted"/>
<dbReference type="AlphaFoldDB" id="A0A9P5TA27"/>
<evidence type="ECO:0000313" key="9">
    <source>
        <dbReference type="Proteomes" id="UP000759537"/>
    </source>
</evidence>
<dbReference type="SUPFAM" id="SSF56112">
    <property type="entry name" value="Protein kinase-like (PK-like)"/>
    <property type="match status" value="1"/>
</dbReference>
<dbReference type="GO" id="GO:0007186">
    <property type="term" value="P:G protein-coupled receptor signaling pathway"/>
    <property type="evidence" value="ECO:0007669"/>
    <property type="project" value="TreeGrafter"/>
</dbReference>
<keyword evidence="2" id="KW-0808">Transferase</keyword>
<evidence type="ECO:0000256" key="5">
    <source>
        <dbReference type="ARBA" id="ARBA00022840"/>
    </source>
</evidence>
<evidence type="ECO:0000256" key="1">
    <source>
        <dbReference type="ARBA" id="ARBA00022527"/>
    </source>
</evidence>
<dbReference type="PROSITE" id="PS50011">
    <property type="entry name" value="PROTEIN_KINASE_DOM"/>
    <property type="match status" value="1"/>
</dbReference>
<evidence type="ECO:0000256" key="2">
    <source>
        <dbReference type="ARBA" id="ARBA00022679"/>
    </source>
</evidence>
<dbReference type="InterPro" id="IPR000719">
    <property type="entry name" value="Prot_kinase_dom"/>
</dbReference>
<name>A0A9P5TA27_9AGAM</name>
<evidence type="ECO:0000313" key="8">
    <source>
        <dbReference type="EMBL" id="KAF8480955.1"/>
    </source>
</evidence>
<sequence length="359" mass="41045">MGGTFSKNVNLTSEVTEVSLSHFDDLHRMVGKSPYSNAYVVQHKKSKKLYTLTYIDKKLCVRYKSAAKIIQERRLLEEVDHPFLVNLHYAFQDDKNCFFVLDLMLGGDLRYHLRTKGGFPESVVRFWTTELASGLVYLHSKGIMHRSINSSNILLDAKGHAALTDLKTATHYSQDRMHTSVVGSIGHMAPEMVDEKRPGYSWQVDWWSLGVCLFELLWNRRPFVGNTEEELRDNIMTLPITIPTQSHDAVSSECTAALLGLLERDPKERLGCGTGFSSIDEIQSHRWLSQINWEKLQAKQLDPPFVPNPDGHNYVFHHFCDFTGDRDLETLKPGIRQLEIEHGYKSFPLIDLAPHDSRS</sequence>
<evidence type="ECO:0000256" key="4">
    <source>
        <dbReference type="ARBA" id="ARBA00022777"/>
    </source>
</evidence>
<reference evidence="8" key="2">
    <citation type="journal article" date="2020" name="Nat. Commun.">
        <title>Large-scale genome sequencing of mycorrhizal fungi provides insights into the early evolution of symbiotic traits.</title>
        <authorList>
            <person name="Miyauchi S."/>
            <person name="Kiss E."/>
            <person name="Kuo A."/>
            <person name="Drula E."/>
            <person name="Kohler A."/>
            <person name="Sanchez-Garcia M."/>
            <person name="Morin E."/>
            <person name="Andreopoulos B."/>
            <person name="Barry K.W."/>
            <person name="Bonito G."/>
            <person name="Buee M."/>
            <person name="Carver A."/>
            <person name="Chen C."/>
            <person name="Cichocki N."/>
            <person name="Clum A."/>
            <person name="Culley D."/>
            <person name="Crous P.W."/>
            <person name="Fauchery L."/>
            <person name="Girlanda M."/>
            <person name="Hayes R.D."/>
            <person name="Keri Z."/>
            <person name="LaButti K."/>
            <person name="Lipzen A."/>
            <person name="Lombard V."/>
            <person name="Magnuson J."/>
            <person name="Maillard F."/>
            <person name="Murat C."/>
            <person name="Nolan M."/>
            <person name="Ohm R.A."/>
            <person name="Pangilinan J."/>
            <person name="Pereira M.F."/>
            <person name="Perotto S."/>
            <person name="Peter M."/>
            <person name="Pfister S."/>
            <person name="Riley R."/>
            <person name="Sitrit Y."/>
            <person name="Stielow J.B."/>
            <person name="Szollosi G."/>
            <person name="Zifcakova L."/>
            <person name="Stursova M."/>
            <person name="Spatafora J.W."/>
            <person name="Tedersoo L."/>
            <person name="Vaario L.M."/>
            <person name="Yamada A."/>
            <person name="Yan M."/>
            <person name="Wang P."/>
            <person name="Xu J."/>
            <person name="Bruns T."/>
            <person name="Baldrian P."/>
            <person name="Vilgalys R."/>
            <person name="Dunand C."/>
            <person name="Henrissat B."/>
            <person name="Grigoriev I.V."/>
            <person name="Hibbett D."/>
            <person name="Nagy L.G."/>
            <person name="Martin F.M."/>
        </authorList>
    </citation>
    <scope>NUCLEOTIDE SEQUENCE</scope>
    <source>
        <strain evidence="8">Prilba</strain>
    </source>
</reference>
<keyword evidence="5" id="KW-0067">ATP-binding</keyword>
<dbReference type="InterPro" id="IPR000961">
    <property type="entry name" value="AGC-kinase_C"/>
</dbReference>
<keyword evidence="3" id="KW-0547">Nucleotide-binding</keyword>
<keyword evidence="4 8" id="KW-0418">Kinase</keyword>
<dbReference type="GO" id="GO:0009966">
    <property type="term" value="P:regulation of signal transduction"/>
    <property type="evidence" value="ECO:0007669"/>
    <property type="project" value="TreeGrafter"/>
</dbReference>
<dbReference type="Gene3D" id="3.30.200.20">
    <property type="entry name" value="Phosphorylase Kinase, domain 1"/>
    <property type="match status" value="1"/>
</dbReference>
<reference evidence="8" key="1">
    <citation type="submission" date="2019-10" db="EMBL/GenBank/DDBJ databases">
        <authorList>
            <consortium name="DOE Joint Genome Institute"/>
            <person name="Kuo A."/>
            <person name="Miyauchi S."/>
            <person name="Kiss E."/>
            <person name="Drula E."/>
            <person name="Kohler A."/>
            <person name="Sanchez-Garcia M."/>
            <person name="Andreopoulos B."/>
            <person name="Barry K.W."/>
            <person name="Bonito G."/>
            <person name="Buee M."/>
            <person name="Carver A."/>
            <person name="Chen C."/>
            <person name="Cichocki N."/>
            <person name="Clum A."/>
            <person name="Culley D."/>
            <person name="Crous P.W."/>
            <person name="Fauchery L."/>
            <person name="Girlanda M."/>
            <person name="Hayes R."/>
            <person name="Keri Z."/>
            <person name="LaButti K."/>
            <person name="Lipzen A."/>
            <person name="Lombard V."/>
            <person name="Magnuson J."/>
            <person name="Maillard F."/>
            <person name="Morin E."/>
            <person name="Murat C."/>
            <person name="Nolan M."/>
            <person name="Ohm R."/>
            <person name="Pangilinan J."/>
            <person name="Pereira M."/>
            <person name="Perotto S."/>
            <person name="Peter M."/>
            <person name="Riley R."/>
            <person name="Sitrit Y."/>
            <person name="Stielow B."/>
            <person name="Szollosi G."/>
            <person name="Zifcakova L."/>
            <person name="Stursova M."/>
            <person name="Spatafora J.W."/>
            <person name="Tedersoo L."/>
            <person name="Vaario L.-M."/>
            <person name="Yamada A."/>
            <person name="Yan M."/>
            <person name="Wang P."/>
            <person name="Xu J."/>
            <person name="Bruns T."/>
            <person name="Baldrian P."/>
            <person name="Vilgalys R."/>
            <person name="Henrissat B."/>
            <person name="Grigoriev I.V."/>
            <person name="Hibbett D."/>
            <person name="Nagy L.G."/>
            <person name="Martin F.M."/>
        </authorList>
    </citation>
    <scope>NUCLEOTIDE SEQUENCE</scope>
    <source>
        <strain evidence="8">Prilba</strain>
    </source>
</reference>
<keyword evidence="9" id="KW-1185">Reference proteome</keyword>
<evidence type="ECO:0000256" key="3">
    <source>
        <dbReference type="ARBA" id="ARBA00022741"/>
    </source>
</evidence>
<dbReference type="PROSITE" id="PS51285">
    <property type="entry name" value="AGC_KINASE_CTER"/>
    <property type="match status" value="1"/>
</dbReference>
<organism evidence="8 9">
    <name type="scientific">Russula ochroleuca</name>
    <dbReference type="NCBI Taxonomy" id="152965"/>
    <lineage>
        <taxon>Eukaryota</taxon>
        <taxon>Fungi</taxon>
        <taxon>Dikarya</taxon>
        <taxon>Basidiomycota</taxon>
        <taxon>Agaricomycotina</taxon>
        <taxon>Agaricomycetes</taxon>
        <taxon>Russulales</taxon>
        <taxon>Russulaceae</taxon>
        <taxon>Russula</taxon>
    </lineage>
</organism>
<dbReference type="GO" id="GO:0004703">
    <property type="term" value="F:G protein-coupled receptor kinase activity"/>
    <property type="evidence" value="ECO:0007669"/>
    <property type="project" value="TreeGrafter"/>
</dbReference>
<dbReference type="GO" id="GO:0005524">
    <property type="term" value="F:ATP binding"/>
    <property type="evidence" value="ECO:0007669"/>
    <property type="project" value="UniProtKB-KW"/>
</dbReference>
<protein>
    <submittedName>
        <fullName evidence="8">Kinase-like domain-containing protein</fullName>
    </submittedName>
</protein>
<dbReference type="EMBL" id="WHVB01000007">
    <property type="protein sequence ID" value="KAF8480955.1"/>
    <property type="molecule type" value="Genomic_DNA"/>
</dbReference>
<feature type="domain" description="Protein kinase" evidence="6">
    <location>
        <begin position="24"/>
        <end position="288"/>
    </location>
</feature>
<accession>A0A9P5TA27</accession>
<dbReference type="InterPro" id="IPR011009">
    <property type="entry name" value="Kinase-like_dom_sf"/>
</dbReference>
<dbReference type="PANTHER" id="PTHR24355">
    <property type="entry name" value="G PROTEIN-COUPLED RECEPTOR KINASE/RIBOSOMAL PROTEIN S6 KINASE"/>
    <property type="match status" value="1"/>
</dbReference>
<dbReference type="OrthoDB" id="354826at2759"/>
<feature type="domain" description="AGC-kinase C-terminal" evidence="7">
    <location>
        <begin position="289"/>
        <end position="359"/>
    </location>
</feature>
<evidence type="ECO:0000259" key="6">
    <source>
        <dbReference type="PROSITE" id="PS50011"/>
    </source>
</evidence>
<dbReference type="GO" id="GO:0001664">
    <property type="term" value="F:G protein-coupled receptor binding"/>
    <property type="evidence" value="ECO:0007669"/>
    <property type="project" value="TreeGrafter"/>
</dbReference>
<evidence type="ECO:0000259" key="7">
    <source>
        <dbReference type="PROSITE" id="PS51285"/>
    </source>
</evidence>
<comment type="caution">
    <text evidence="8">The sequence shown here is derived from an EMBL/GenBank/DDBJ whole genome shotgun (WGS) entry which is preliminary data.</text>
</comment>
<gene>
    <name evidence="8" type="ORF">DFH94DRAFT_681574</name>
</gene>
<dbReference type="PANTHER" id="PTHR24355:SF30">
    <property type="entry name" value="SERINE_THREONINE-PROTEIN KINASE 32B ISOFORM X1"/>
    <property type="match status" value="1"/>
</dbReference>
<keyword evidence="1" id="KW-0723">Serine/threonine-protein kinase</keyword>
<dbReference type="Gene3D" id="1.10.510.10">
    <property type="entry name" value="Transferase(Phosphotransferase) domain 1"/>
    <property type="match status" value="1"/>
</dbReference>
<dbReference type="Pfam" id="PF00069">
    <property type="entry name" value="Pkinase"/>
    <property type="match status" value="1"/>
</dbReference>